<accession>A0AAQ1HTB0</accession>
<reference evidence="2 3" key="1">
    <citation type="submission" date="2016-10" db="EMBL/GenBank/DDBJ databases">
        <authorList>
            <person name="Varghese N."/>
            <person name="Submissions S."/>
        </authorList>
    </citation>
    <scope>NUCLEOTIDE SEQUENCE [LARGE SCALE GENOMIC DNA]</scope>
    <source>
        <strain evidence="2 3">LMG 18378</strain>
    </source>
</reference>
<evidence type="ECO:0000313" key="3">
    <source>
        <dbReference type="Proteomes" id="UP000183385"/>
    </source>
</evidence>
<name>A0AAQ1HTB0_9PSED</name>
<dbReference type="EMBL" id="FOLS01000009">
    <property type="protein sequence ID" value="SFC68155.1"/>
    <property type="molecule type" value="Genomic_DNA"/>
</dbReference>
<evidence type="ECO:0000256" key="1">
    <source>
        <dbReference type="SAM" id="MobiDB-lite"/>
    </source>
</evidence>
<organism evidence="2 3">
    <name type="scientific">Pseudomonas citronellolis</name>
    <dbReference type="NCBI Taxonomy" id="53408"/>
    <lineage>
        <taxon>Bacteria</taxon>
        <taxon>Pseudomonadati</taxon>
        <taxon>Pseudomonadota</taxon>
        <taxon>Gammaproteobacteria</taxon>
        <taxon>Pseudomonadales</taxon>
        <taxon>Pseudomonadaceae</taxon>
        <taxon>Pseudomonas</taxon>
    </lineage>
</organism>
<dbReference type="InterPro" id="IPR017601">
    <property type="entry name" value="DGQHR-contain_dom"/>
</dbReference>
<evidence type="ECO:0000313" key="2">
    <source>
        <dbReference type="EMBL" id="SFC68155.1"/>
    </source>
</evidence>
<proteinExistence type="predicted"/>
<feature type="region of interest" description="Disordered" evidence="1">
    <location>
        <begin position="1"/>
        <end position="31"/>
    </location>
</feature>
<keyword evidence="3" id="KW-1185">Reference proteome</keyword>
<dbReference type="NCBIfam" id="TIGR03187">
    <property type="entry name" value="DGQHR"/>
    <property type="match status" value="1"/>
</dbReference>
<dbReference type="Proteomes" id="UP000183385">
    <property type="component" value="Unassembled WGS sequence"/>
</dbReference>
<sequence length="598" mass="69340">MTKEVKKKTTKKKKPKLSAEQKAQQKEQKNQRKEITTLFKNIGFKNIPSIDGKEFIYNQRKTEIDDIFYHENVILLIEYTITNDPGSHLLNKEIFYQRVVENPTAFIKFALQEEKLKSFRSVLNENITTKYTLNQLIVKIIYCSKNTIAQAHKDVATSPIYLDYHLVKYFSSLSKVIKRSAIHEFLDFLEIPFNKFGASILKTHGVSKEEFSGHILPEEHSSFSEGYKIVSFYIDANSLLRRSYVLRKEGWRKKENVGHYQRMLIPSKIQGMRKYLHECNRVFINNIIATLSLDKIKLYDENNKQIEISESGEIIGQQGHTKVTPTKIEINNETNIIGIIDGQHRTYAYHEGDDIYESSIEKFRGIQNLLVTGILYPKNEAKEKRLKFEANLFLEINSNQSGASSQLKQEIQLMIDPFSTISIAKAVLNSLNNSGPLSGLFEEFWYEKGKLKTSSVISFGLNHLVKLDGNESLFFAWTNIDKEKLREPNSDSYDLLTQYKEFCVTEIREIFIAFKSQLDNEKWKIDRKNPECILSVTTINGILNCLRLLIKNDELSSSKSYSKKLSGIGEFKFKSYKSSQYRQMGETLYEKYFKQAKV</sequence>
<comment type="caution">
    <text evidence="2">The sequence shown here is derived from an EMBL/GenBank/DDBJ whole genome shotgun (WGS) entry which is preliminary data.</text>
</comment>
<gene>
    <name evidence="2" type="ORF">SAMN05216577_10915</name>
</gene>
<dbReference type="AlphaFoldDB" id="A0AAQ1HTB0"/>
<protein>
    <submittedName>
        <fullName evidence="2">DGQHR domain-containing protein</fullName>
    </submittedName>
</protein>
<dbReference type="RefSeq" id="WP_074980051.1">
    <property type="nucleotide sequence ID" value="NZ_FOLS01000009.1"/>
</dbReference>
<feature type="compositionally biased region" description="Basic residues" evidence="1">
    <location>
        <begin position="1"/>
        <end position="16"/>
    </location>
</feature>
<feature type="compositionally biased region" description="Basic and acidic residues" evidence="1">
    <location>
        <begin position="17"/>
        <end position="31"/>
    </location>
</feature>